<gene>
    <name evidence="1" type="ordered locus">TK2222</name>
</gene>
<dbReference type="STRING" id="69014.TK2222"/>
<dbReference type="PANTHER" id="PTHR34704:SF1">
    <property type="entry name" value="ATPASE"/>
    <property type="match status" value="1"/>
</dbReference>
<protein>
    <submittedName>
        <fullName evidence="1">Archaeal ATPase</fullName>
    </submittedName>
</protein>
<dbReference type="PATRIC" id="fig|69014.16.peg.2178"/>
<dbReference type="PANTHER" id="PTHR34704">
    <property type="entry name" value="ATPASE"/>
    <property type="match status" value="1"/>
</dbReference>
<keyword evidence="2" id="KW-1185">Reference proteome</keyword>
<dbReference type="InParanoid" id="Q5JHN8"/>
<sequence>MHMRIIHRRIELSRLEGEGWKMLYGRRKTGKTFLVRNFLDYDEFFFVEREGMVRDLNEGSTMTYGEFMRLFPRLLKGGKVVVDEFHRLPDRFLDLLHAYSGTGELILITSTRWLAKRKLLGTGSPLLGIVQPIRIDPIDEREILAEMSREVRGKELIEASTYLREPILVPLYRSPLREFLAGYLSSSGLLIGELVGEAFTEEERELTEVYRAIMKGIADGKETSTELSSFLYSLSLISKDNTGVLQRYLGVLTDMGILRRTQVTGKRRKKFVYRHASPLFDLHFYLEAKYAYTELETPVEFIRKAIDRKLPRHVEAFVEGLLAKSLGLRPVRIEMPDLELDIALQGFKKLEVVGEVKWKERVKREEVRRIEEKLNRFDCRRILVVPDENVLERKPEGVEVLTPEDLVEIAKEGMERSI</sequence>
<dbReference type="InterPro" id="IPR027417">
    <property type="entry name" value="P-loop_NTPase"/>
</dbReference>
<dbReference type="AlphaFoldDB" id="Q5JHN8"/>
<evidence type="ECO:0000313" key="2">
    <source>
        <dbReference type="Proteomes" id="UP000000536"/>
    </source>
</evidence>
<proteinExistence type="predicted"/>
<name>Q5JHN8_THEKO</name>
<dbReference type="PhylomeDB" id="Q5JHN8"/>
<dbReference type="EMBL" id="AP006878">
    <property type="protein sequence ID" value="BAD86411.1"/>
    <property type="molecule type" value="Genomic_DNA"/>
</dbReference>
<dbReference type="HOGENOM" id="CLU_671970_0_0_2"/>
<dbReference type="KEGG" id="tko:TK2222"/>
<organism evidence="1 2">
    <name type="scientific">Thermococcus kodakarensis (strain ATCC BAA-918 / JCM 12380 / KOD1)</name>
    <name type="common">Pyrococcus kodakaraensis (strain KOD1)</name>
    <dbReference type="NCBI Taxonomy" id="69014"/>
    <lineage>
        <taxon>Archaea</taxon>
        <taxon>Methanobacteriati</taxon>
        <taxon>Methanobacteriota</taxon>
        <taxon>Thermococci</taxon>
        <taxon>Thermococcales</taxon>
        <taxon>Thermococcaceae</taxon>
        <taxon>Thermococcus</taxon>
    </lineage>
</organism>
<dbReference type="SUPFAM" id="SSF52540">
    <property type="entry name" value="P-loop containing nucleoside triphosphate hydrolases"/>
    <property type="match status" value="1"/>
</dbReference>
<dbReference type="EnsemblBacteria" id="BAD86411">
    <property type="protein sequence ID" value="BAD86411"/>
    <property type="gene ID" value="TK2222"/>
</dbReference>
<accession>Q5JHN8</accession>
<evidence type="ECO:0000313" key="1">
    <source>
        <dbReference type="EMBL" id="BAD86411.1"/>
    </source>
</evidence>
<dbReference type="eggNOG" id="arCOG03166">
    <property type="taxonomic scope" value="Archaea"/>
</dbReference>
<dbReference type="Proteomes" id="UP000000536">
    <property type="component" value="Chromosome"/>
</dbReference>
<reference evidence="1 2" key="1">
    <citation type="journal article" date="2005" name="Genome Res.">
        <title>Complete genome sequence of the hyperthermophilic archaeon Thermococcus kodakaraensis KOD1 and comparison with Pyrococcus genomes.</title>
        <authorList>
            <person name="Fukui T."/>
            <person name="Atomi H."/>
            <person name="Kanai T."/>
            <person name="Matsumi R."/>
            <person name="Fujiwara S."/>
            <person name="Imanaka T."/>
        </authorList>
    </citation>
    <scope>NUCLEOTIDE SEQUENCE [LARGE SCALE GENOMIC DNA]</scope>
    <source>
        <strain evidence="2">ATCC BAA-918 / JCM 12380 / KOD1</strain>
    </source>
</reference>